<feature type="compositionally biased region" description="Basic and acidic residues" evidence="1">
    <location>
        <begin position="26"/>
        <end position="36"/>
    </location>
</feature>
<feature type="compositionally biased region" description="Polar residues" evidence="1">
    <location>
        <begin position="151"/>
        <end position="162"/>
    </location>
</feature>
<evidence type="ECO:0000313" key="2">
    <source>
        <dbReference type="EMBL" id="VDN56109.1"/>
    </source>
</evidence>
<keyword evidence="4" id="KW-1185">Reference proteome</keyword>
<sequence>MEESDNESWDDHLVINANSDFDSDSDNNKQCEKKASNNEPQIQNKQKDTAFASGSRAHRCRNSSNSNYTNFSGMECYHMNGNKSTNKQQQLHNENKSESKKLYVVPANSTLLKSKTEAECDMVCIDIQKQQKYQNIEKDDNSLSAKPDTPQPSKKISRQLVSSPTITNSTIDTTNELAEMRSKIDFLYARINELQNQRINRRVDQPRPSVIEEQDHVQVPLVNVNHSACCNERNIHALDDKIREYEVRKDFVNNIDNADACAQYSVCEAANQNNINEETNKLNATTSSTTIAVENDDVQVITDTNTNEKPRRKSRYSKISNFESENNKILNEKCNRSVDPKEIQTDFWNTMASYSNSKQQSNYSAEAHQTKDTKNFDKSKSAMQKKSTMSAKKHNLYDKDTPTKHGKTPNLNSSIDIKYQESAQQKYSNEYFFNALQRTTSYAPGEENILTKKKFSLADTFYRLSSPSTVQSTSPKINAKAARISPTDFTSQQLSALQCGYINSFPSRSPNLHQNISNFWNSEAGPLCNGQNEPDKSLLKQVFLNKKSPFTTTSSTPQALNAFSAGLTKLPHTQTANSFINCANSATDAYFAANCKNIQRFNNVMGQIPSSLPIPMPTVASLHLPVGMNALSPSVLQQMPLKYDSQQLNNEQLVINKTQQMQQETPKNKRKISFLKLDCSNRPCNSWSIISMPLPTVLHIECNCFQP</sequence>
<proteinExistence type="predicted"/>
<protein>
    <submittedName>
        <fullName evidence="5">Exonuclease domain-containing protein</fullName>
    </submittedName>
</protein>
<evidence type="ECO:0000313" key="4">
    <source>
        <dbReference type="Proteomes" id="UP000274756"/>
    </source>
</evidence>
<evidence type="ECO:0000256" key="1">
    <source>
        <dbReference type="SAM" id="MobiDB-lite"/>
    </source>
</evidence>
<name>A0A0N4U4K6_DRAME</name>
<dbReference type="EMBL" id="UYYG01001154">
    <property type="protein sequence ID" value="VDN56109.1"/>
    <property type="molecule type" value="Genomic_DNA"/>
</dbReference>
<dbReference type="WBParaSite" id="DME_0000172201-mRNA-1">
    <property type="protein sequence ID" value="DME_0000172201-mRNA-1"/>
    <property type="gene ID" value="DME_0000172201"/>
</dbReference>
<dbReference type="AlphaFoldDB" id="A0A0N4U4K6"/>
<feature type="compositionally biased region" description="Basic and acidic residues" evidence="1">
    <location>
        <begin position="368"/>
        <end position="380"/>
    </location>
</feature>
<evidence type="ECO:0000313" key="5">
    <source>
        <dbReference type="WBParaSite" id="DME_0000172201-mRNA-1"/>
    </source>
</evidence>
<feature type="region of interest" description="Disordered" evidence="1">
    <location>
        <begin position="1"/>
        <end position="65"/>
    </location>
</feature>
<evidence type="ECO:0000313" key="3">
    <source>
        <dbReference type="Proteomes" id="UP000038040"/>
    </source>
</evidence>
<organism evidence="3 5">
    <name type="scientific">Dracunculus medinensis</name>
    <name type="common">Guinea worm</name>
    <dbReference type="NCBI Taxonomy" id="318479"/>
    <lineage>
        <taxon>Eukaryota</taxon>
        <taxon>Metazoa</taxon>
        <taxon>Ecdysozoa</taxon>
        <taxon>Nematoda</taxon>
        <taxon>Chromadorea</taxon>
        <taxon>Rhabditida</taxon>
        <taxon>Spirurina</taxon>
        <taxon>Dracunculoidea</taxon>
        <taxon>Dracunculidae</taxon>
        <taxon>Dracunculus</taxon>
    </lineage>
</organism>
<reference evidence="2 4" key="2">
    <citation type="submission" date="2018-11" db="EMBL/GenBank/DDBJ databases">
        <authorList>
            <consortium name="Pathogen Informatics"/>
        </authorList>
    </citation>
    <scope>NUCLEOTIDE SEQUENCE [LARGE SCALE GENOMIC DNA]</scope>
</reference>
<gene>
    <name evidence="2" type="ORF">DME_LOCUS6082</name>
</gene>
<feature type="region of interest" description="Disordered" evidence="1">
    <location>
        <begin position="359"/>
        <end position="413"/>
    </location>
</feature>
<reference evidence="5" key="1">
    <citation type="submission" date="2017-02" db="UniProtKB">
        <authorList>
            <consortium name="WormBaseParasite"/>
        </authorList>
    </citation>
    <scope>IDENTIFICATION</scope>
</reference>
<dbReference type="Proteomes" id="UP000038040">
    <property type="component" value="Unplaced"/>
</dbReference>
<feature type="region of interest" description="Disordered" evidence="1">
    <location>
        <begin position="135"/>
        <end position="162"/>
    </location>
</feature>
<feature type="compositionally biased region" description="Polar residues" evidence="1">
    <location>
        <begin position="381"/>
        <end position="390"/>
    </location>
</feature>
<accession>A0A0N4U4K6</accession>
<dbReference type="Proteomes" id="UP000274756">
    <property type="component" value="Unassembled WGS sequence"/>
</dbReference>